<keyword evidence="4" id="KW-0804">Transcription</keyword>
<evidence type="ECO:0000256" key="3">
    <source>
        <dbReference type="ARBA" id="ARBA00023125"/>
    </source>
</evidence>
<evidence type="ECO:0000259" key="7">
    <source>
        <dbReference type="PROSITE" id="PS50110"/>
    </source>
</evidence>
<evidence type="ECO:0000256" key="1">
    <source>
        <dbReference type="ARBA" id="ARBA00022553"/>
    </source>
</evidence>
<name>A0ABP9AF41_9PSEU</name>
<accession>A0ABP9AF41</accession>
<dbReference type="Pfam" id="PF00196">
    <property type="entry name" value="GerE"/>
    <property type="match status" value="1"/>
</dbReference>
<protein>
    <submittedName>
        <fullName evidence="8">Response regulator transcription factor</fullName>
    </submittedName>
</protein>
<dbReference type="SMART" id="SM00448">
    <property type="entry name" value="REC"/>
    <property type="match status" value="1"/>
</dbReference>
<reference evidence="9" key="1">
    <citation type="journal article" date="2019" name="Int. J. Syst. Evol. Microbiol.">
        <title>The Global Catalogue of Microorganisms (GCM) 10K type strain sequencing project: providing services to taxonomists for standard genome sequencing and annotation.</title>
        <authorList>
            <consortium name="The Broad Institute Genomics Platform"/>
            <consortium name="The Broad Institute Genome Sequencing Center for Infectious Disease"/>
            <person name="Wu L."/>
            <person name="Ma J."/>
        </authorList>
    </citation>
    <scope>NUCLEOTIDE SEQUENCE [LARGE SCALE GENOMIC DNA]</scope>
    <source>
        <strain evidence="9">JCM 17979</strain>
    </source>
</reference>
<dbReference type="PANTHER" id="PTHR43214">
    <property type="entry name" value="TWO-COMPONENT RESPONSE REGULATOR"/>
    <property type="match status" value="1"/>
</dbReference>
<dbReference type="Pfam" id="PF00072">
    <property type="entry name" value="Response_reg"/>
    <property type="match status" value="1"/>
</dbReference>
<dbReference type="CDD" id="cd17535">
    <property type="entry name" value="REC_NarL-like"/>
    <property type="match status" value="1"/>
</dbReference>
<proteinExistence type="predicted"/>
<dbReference type="Proteomes" id="UP001500928">
    <property type="component" value="Unassembled WGS sequence"/>
</dbReference>
<dbReference type="PROSITE" id="PS50110">
    <property type="entry name" value="RESPONSE_REGULATORY"/>
    <property type="match status" value="1"/>
</dbReference>
<dbReference type="InterPro" id="IPR011006">
    <property type="entry name" value="CheY-like_superfamily"/>
</dbReference>
<evidence type="ECO:0000313" key="8">
    <source>
        <dbReference type="EMBL" id="GAA4778489.1"/>
    </source>
</evidence>
<evidence type="ECO:0000256" key="4">
    <source>
        <dbReference type="ARBA" id="ARBA00023163"/>
    </source>
</evidence>
<dbReference type="RefSeq" id="WP_345411269.1">
    <property type="nucleotide sequence ID" value="NZ_BAABHO010000005.1"/>
</dbReference>
<evidence type="ECO:0000256" key="5">
    <source>
        <dbReference type="PROSITE-ProRule" id="PRU00169"/>
    </source>
</evidence>
<gene>
    <name evidence="8" type="ORF">GCM10023200_09340</name>
</gene>
<dbReference type="InterPro" id="IPR000792">
    <property type="entry name" value="Tscrpt_reg_LuxR_C"/>
</dbReference>
<dbReference type="InterPro" id="IPR039420">
    <property type="entry name" value="WalR-like"/>
</dbReference>
<dbReference type="PRINTS" id="PR00038">
    <property type="entry name" value="HTHLUXR"/>
</dbReference>
<comment type="caution">
    <text evidence="8">The sequence shown here is derived from an EMBL/GenBank/DDBJ whole genome shotgun (WGS) entry which is preliminary data.</text>
</comment>
<feature type="modified residue" description="4-aspartylphosphate" evidence="5">
    <location>
        <position position="55"/>
    </location>
</feature>
<keyword evidence="9" id="KW-1185">Reference proteome</keyword>
<evidence type="ECO:0000259" key="6">
    <source>
        <dbReference type="PROSITE" id="PS50043"/>
    </source>
</evidence>
<evidence type="ECO:0000256" key="2">
    <source>
        <dbReference type="ARBA" id="ARBA00023015"/>
    </source>
</evidence>
<evidence type="ECO:0000313" key="9">
    <source>
        <dbReference type="Proteomes" id="UP001500928"/>
    </source>
</evidence>
<organism evidence="8 9">
    <name type="scientific">Actinomycetospora chlora</name>
    <dbReference type="NCBI Taxonomy" id="663608"/>
    <lineage>
        <taxon>Bacteria</taxon>
        <taxon>Bacillati</taxon>
        <taxon>Actinomycetota</taxon>
        <taxon>Actinomycetes</taxon>
        <taxon>Pseudonocardiales</taxon>
        <taxon>Pseudonocardiaceae</taxon>
        <taxon>Actinomycetospora</taxon>
    </lineage>
</organism>
<dbReference type="SMART" id="SM00421">
    <property type="entry name" value="HTH_LUXR"/>
    <property type="match status" value="1"/>
</dbReference>
<keyword evidence="2" id="KW-0805">Transcription regulation</keyword>
<dbReference type="SUPFAM" id="SSF52172">
    <property type="entry name" value="CheY-like"/>
    <property type="match status" value="1"/>
</dbReference>
<feature type="domain" description="HTH luxR-type" evidence="6">
    <location>
        <begin position="149"/>
        <end position="214"/>
    </location>
</feature>
<keyword evidence="3" id="KW-0238">DNA-binding</keyword>
<sequence length="217" mass="21993">MTVRVVLADDQAVVRDGLALLLGAADDLDVVGAAADGTQAVSLVLAVRPDVALVDLRMPGLDGAGVTAAVRAGAPEVRVLVLTTYADDDAVLPALRAGAAGYLTKDTTGEALVAAIRTVAAGGSVLDASVQRRLVELAGAPAAAPPDPSAGIADGLTAREVDVLRLVAQGLSNQQTATRLVVSEATVKTHVNHLISKLGVDGRPALVAWAWRHGIAR</sequence>
<dbReference type="Gene3D" id="3.40.50.2300">
    <property type="match status" value="1"/>
</dbReference>
<dbReference type="PROSITE" id="PS50043">
    <property type="entry name" value="HTH_LUXR_2"/>
    <property type="match status" value="1"/>
</dbReference>
<dbReference type="InterPro" id="IPR016032">
    <property type="entry name" value="Sig_transdc_resp-reg_C-effctor"/>
</dbReference>
<dbReference type="InterPro" id="IPR001789">
    <property type="entry name" value="Sig_transdc_resp-reg_receiver"/>
</dbReference>
<dbReference type="InterPro" id="IPR058245">
    <property type="entry name" value="NreC/VraR/RcsB-like_REC"/>
</dbReference>
<feature type="domain" description="Response regulatory" evidence="7">
    <location>
        <begin position="4"/>
        <end position="120"/>
    </location>
</feature>
<dbReference type="EMBL" id="BAABHO010000005">
    <property type="protein sequence ID" value="GAA4778489.1"/>
    <property type="molecule type" value="Genomic_DNA"/>
</dbReference>
<keyword evidence="1 5" id="KW-0597">Phosphoprotein</keyword>
<dbReference type="SUPFAM" id="SSF46894">
    <property type="entry name" value="C-terminal effector domain of the bipartite response regulators"/>
    <property type="match status" value="1"/>
</dbReference>
<dbReference type="PANTHER" id="PTHR43214:SF24">
    <property type="entry name" value="TRANSCRIPTIONAL REGULATORY PROTEIN NARL-RELATED"/>
    <property type="match status" value="1"/>
</dbReference>
<dbReference type="CDD" id="cd06170">
    <property type="entry name" value="LuxR_C_like"/>
    <property type="match status" value="1"/>
</dbReference>